<name>A0AB36K5B5_9GAMM</name>
<dbReference type="AlphaFoldDB" id="A0AB36K5B5"/>
<organism evidence="1 2">
    <name type="scientific">Salinivibrio kushneri</name>
    <dbReference type="NCBI Taxonomy" id="1908198"/>
    <lineage>
        <taxon>Bacteria</taxon>
        <taxon>Pseudomonadati</taxon>
        <taxon>Pseudomonadota</taxon>
        <taxon>Gammaproteobacteria</taxon>
        <taxon>Vibrionales</taxon>
        <taxon>Vibrionaceae</taxon>
        <taxon>Salinivibrio</taxon>
    </lineage>
</organism>
<evidence type="ECO:0000313" key="1">
    <source>
        <dbReference type="EMBL" id="OOE43434.1"/>
    </source>
</evidence>
<sequence>MIQVSDIINRVAKELIDDGFVYWSADEHISNLNDAVSAILFVKPEATRTTVEVDVTPGQSRASLPSDAYTILSVNQVDGIGVQYIAMSELDRLYPDWRNMTDTPSNWTKYDNEDTSFWLFPAPDADAKAEIDYSRQVRAESIDDTLSIQATYEPMLFDYMLYRAYSKNANSEASVARANLHLRSFELLLKGKSNIDVRARQQIKQQ</sequence>
<gene>
    <name evidence="1" type="ORF">BZG09_10665</name>
</gene>
<evidence type="ECO:0000313" key="2">
    <source>
        <dbReference type="Proteomes" id="UP000188726"/>
    </source>
</evidence>
<accession>A0AB36K5B5</accession>
<dbReference type="EMBL" id="MUEO01000025">
    <property type="protein sequence ID" value="OOE43434.1"/>
    <property type="molecule type" value="Genomic_DNA"/>
</dbReference>
<dbReference type="Proteomes" id="UP000188726">
    <property type="component" value="Unassembled WGS sequence"/>
</dbReference>
<dbReference type="InterPro" id="IPR056209">
    <property type="entry name" value="SU10_adaptor"/>
</dbReference>
<dbReference type="RefSeq" id="WP_077458768.1">
    <property type="nucleotide sequence ID" value="NZ_MUEO01000025.1"/>
</dbReference>
<comment type="caution">
    <text evidence="1">The sequence shown here is derived from an EMBL/GenBank/DDBJ whole genome shotgun (WGS) entry which is preliminary data.</text>
</comment>
<reference evidence="1 2" key="1">
    <citation type="journal article" date="2017" name="Genome Announc.">
        <title>Draft Genome Sequences of Salinivibrio proteolyticus, Salinivibrio sharmensis, Salinivibrio siamensis, Salinivibrio costicola subsp. alcaliphilus, Salinivibrio costicola subsp. vallismortis, and 29 New Isolates Belonging to the Genus Salinivibrio.</title>
        <authorList>
            <person name="Lopez-Hermoso C."/>
            <person name="de la Haba R.R."/>
            <person name="Sanchez-Porro C."/>
            <person name="Bayliss S.C."/>
            <person name="Feil E.J."/>
            <person name="Ventosa A."/>
        </authorList>
    </citation>
    <scope>NUCLEOTIDE SEQUENCE [LARGE SCALE GENOMIC DNA]</scope>
    <source>
        <strain evidence="1 2">IC202</strain>
    </source>
</reference>
<proteinExistence type="predicted"/>
<dbReference type="Pfam" id="PF24175">
    <property type="entry name" value="SU10_adaptor"/>
    <property type="match status" value="1"/>
</dbReference>
<protein>
    <submittedName>
        <fullName evidence="1">Uncharacterized protein</fullName>
    </submittedName>
</protein>